<dbReference type="Proteomes" id="UP001527866">
    <property type="component" value="Unassembled WGS sequence"/>
</dbReference>
<accession>A0ABT4TYC5</accession>
<name>A0ABT4TYC5_9ACTN</name>
<keyword evidence="2" id="KW-0812">Transmembrane</keyword>
<evidence type="ECO:0000313" key="3">
    <source>
        <dbReference type="EMBL" id="MDA2809255.1"/>
    </source>
</evidence>
<keyword evidence="4" id="KW-1185">Reference proteome</keyword>
<dbReference type="EMBL" id="JAQFWQ010000002">
    <property type="protein sequence ID" value="MDA2809255.1"/>
    <property type="molecule type" value="Genomic_DNA"/>
</dbReference>
<proteinExistence type="predicted"/>
<feature type="transmembrane region" description="Helical" evidence="2">
    <location>
        <begin position="104"/>
        <end position="124"/>
    </location>
</feature>
<keyword evidence="2" id="KW-0472">Membrane</keyword>
<feature type="transmembrane region" description="Helical" evidence="2">
    <location>
        <begin position="254"/>
        <end position="272"/>
    </location>
</feature>
<keyword evidence="2" id="KW-1133">Transmembrane helix</keyword>
<feature type="transmembrane region" description="Helical" evidence="2">
    <location>
        <begin position="130"/>
        <end position="151"/>
    </location>
</feature>
<feature type="region of interest" description="Disordered" evidence="1">
    <location>
        <begin position="275"/>
        <end position="297"/>
    </location>
</feature>
<feature type="transmembrane region" description="Helical" evidence="2">
    <location>
        <begin position="222"/>
        <end position="242"/>
    </location>
</feature>
<dbReference type="PANTHER" id="PTHR40761">
    <property type="entry name" value="CONSERVED INTEGRAL MEMBRANE ALANINE VALINE AND LEUCINE RICH PROTEIN-RELATED"/>
    <property type="match status" value="1"/>
</dbReference>
<feature type="transmembrane region" description="Helical" evidence="2">
    <location>
        <begin position="6"/>
        <end position="27"/>
    </location>
</feature>
<evidence type="ECO:0000313" key="4">
    <source>
        <dbReference type="Proteomes" id="UP001527866"/>
    </source>
</evidence>
<feature type="transmembrane region" description="Helical" evidence="2">
    <location>
        <begin position="48"/>
        <end position="67"/>
    </location>
</feature>
<dbReference type="RefSeq" id="WP_270683168.1">
    <property type="nucleotide sequence ID" value="NZ_JAQFWQ010000002.1"/>
</dbReference>
<organism evidence="3 4">
    <name type="scientific">Nocardiopsis endophytica</name>
    <dbReference type="NCBI Taxonomy" id="3018445"/>
    <lineage>
        <taxon>Bacteria</taxon>
        <taxon>Bacillati</taxon>
        <taxon>Actinomycetota</taxon>
        <taxon>Actinomycetes</taxon>
        <taxon>Streptosporangiales</taxon>
        <taxon>Nocardiopsidaceae</taxon>
        <taxon>Nocardiopsis</taxon>
    </lineage>
</organism>
<dbReference type="SUPFAM" id="SSF103481">
    <property type="entry name" value="Multidrug resistance efflux transporter EmrE"/>
    <property type="match status" value="1"/>
</dbReference>
<evidence type="ECO:0000256" key="2">
    <source>
        <dbReference type="SAM" id="Phobius"/>
    </source>
</evidence>
<sequence length="297" mass="30128">MTWAVAAALAGAFSVAAGAAVHDRALLTAPIRGIGQLALLRALMRMPVWWLGTLLTMGGIIAHLWALTQAPLVVIQPIGITGLLFAVVLSAVFRRRRPSPAQVLGSLAVSIALAGLLTTVPHAQGRAPDAMGLTEIAVIAGTAMALCVAVGRTRRGALRAGSFALASGIAYAATSAFGRVIGIAALSDPFAALQPMTMVAVGIGLTGGLIMQNAYRTDHFTLAYATLMLSDPIAATFIGVAYFGERLPTDPAHAAVAAGAAVLGAVGVVTLARASGPQRPARTGQPPRSDDLSATSA</sequence>
<dbReference type="NCBIfam" id="NF038012">
    <property type="entry name" value="DMT_1"/>
    <property type="match status" value="1"/>
</dbReference>
<evidence type="ECO:0000256" key="1">
    <source>
        <dbReference type="SAM" id="MobiDB-lite"/>
    </source>
</evidence>
<protein>
    <submittedName>
        <fullName evidence="3">DMT family transporter</fullName>
    </submittedName>
</protein>
<reference evidence="3 4" key="1">
    <citation type="submission" date="2023-01" db="EMBL/GenBank/DDBJ databases">
        <title>Draft genome sequence of Nocardiopsis sp. RSe5-2 isolated from halophytes.</title>
        <authorList>
            <person name="Duangmal K."/>
            <person name="Chantavorakit T."/>
        </authorList>
    </citation>
    <scope>NUCLEOTIDE SEQUENCE [LARGE SCALE GENOMIC DNA]</scope>
    <source>
        <strain evidence="3 4">RSe5-2</strain>
    </source>
</reference>
<dbReference type="PANTHER" id="PTHR40761:SF1">
    <property type="entry name" value="CONSERVED INTEGRAL MEMBRANE ALANINE VALINE AND LEUCINE RICH PROTEIN-RELATED"/>
    <property type="match status" value="1"/>
</dbReference>
<feature type="transmembrane region" description="Helical" evidence="2">
    <location>
        <begin position="192"/>
        <end position="210"/>
    </location>
</feature>
<comment type="caution">
    <text evidence="3">The sequence shown here is derived from an EMBL/GenBank/DDBJ whole genome shotgun (WGS) entry which is preliminary data.</text>
</comment>
<feature type="transmembrane region" description="Helical" evidence="2">
    <location>
        <begin position="73"/>
        <end position="92"/>
    </location>
</feature>
<feature type="transmembrane region" description="Helical" evidence="2">
    <location>
        <begin position="163"/>
        <end position="186"/>
    </location>
</feature>
<dbReference type="InterPro" id="IPR037185">
    <property type="entry name" value="EmrE-like"/>
</dbReference>
<gene>
    <name evidence="3" type="ORF">O4J56_01275</name>
</gene>